<evidence type="ECO:0000313" key="2">
    <source>
        <dbReference type="Proteomes" id="UP000283833"/>
    </source>
</evidence>
<reference evidence="1 2" key="1">
    <citation type="submission" date="2018-08" db="EMBL/GenBank/DDBJ databases">
        <title>A genome reference for cultivated species of the human gut microbiota.</title>
        <authorList>
            <person name="Zou Y."/>
            <person name="Xue W."/>
            <person name="Luo G."/>
        </authorList>
    </citation>
    <scope>NUCLEOTIDE SEQUENCE [LARGE SCALE GENOMIC DNA]</scope>
    <source>
        <strain evidence="1 2">AF18-14</strain>
    </source>
</reference>
<dbReference type="Proteomes" id="UP000283833">
    <property type="component" value="Unassembled WGS sequence"/>
</dbReference>
<accession>A0A412Q8K3</accession>
<dbReference type="Gene3D" id="3.40.50.11110">
    <property type="entry name" value="Sialyltransferase, C-terminal GT-B Rossman nucleotide-binding domain"/>
    <property type="match status" value="1"/>
</dbReference>
<dbReference type="InterPro" id="IPR012477">
    <property type="entry name" value="Glyco_transf_52"/>
</dbReference>
<dbReference type="EMBL" id="QRXI01000048">
    <property type="protein sequence ID" value="RGT86415.1"/>
    <property type="molecule type" value="Genomic_DNA"/>
</dbReference>
<proteinExistence type="predicted"/>
<organism evidence="1 2">
    <name type="scientific">Phocaeicola vulgatus</name>
    <name type="common">Bacteroides vulgatus</name>
    <dbReference type="NCBI Taxonomy" id="821"/>
    <lineage>
        <taxon>Bacteria</taxon>
        <taxon>Pseudomonadati</taxon>
        <taxon>Bacteroidota</taxon>
        <taxon>Bacteroidia</taxon>
        <taxon>Bacteroidales</taxon>
        <taxon>Bacteroidaceae</taxon>
        <taxon>Phocaeicola</taxon>
    </lineage>
</organism>
<protein>
    <recommendedName>
        <fullName evidence="3">Lipooligosaccharide sialyltransferase</fullName>
    </recommendedName>
</protein>
<dbReference type="Pfam" id="PF07922">
    <property type="entry name" value="Glyco_transf_52"/>
    <property type="match status" value="1"/>
</dbReference>
<sequence>MTKKKYKFVCVVDTVFSLMYYVLLNNRQVVDTYFFFSDGIPANIRMRFPHTFLKKADVTMRSIIIFRSIVNKLKIQIQYMKQGLSGLVIWGQDHLFISGYFVSTRSEPFYLLEDGLANYTFVNTEKQQRFGWVKCLVGRNGGYLPWGVSNRIERIFLTGLCQIPVAISDKVVIKPILPLWKQLNENEKANIRNLFNVPSLPVIRNCSILLITQCYSEDKVCSESEKVAYYKKCVYDIPQDLLVIKPHPREVTDYKKIFPNALVLDKCFPLELLFLSSTIEVNCIYSINSSCALTLSKNFGLPLKMLNNNFNGLK</sequence>
<comment type="caution">
    <text evidence="1">The sequence shown here is derived from an EMBL/GenBank/DDBJ whole genome shotgun (WGS) entry which is preliminary data.</text>
</comment>
<gene>
    <name evidence="1" type="ORF">DWX04_21300</name>
</gene>
<dbReference type="RefSeq" id="WP_117854037.1">
    <property type="nucleotide sequence ID" value="NZ_QRXI01000048.1"/>
</dbReference>
<dbReference type="AlphaFoldDB" id="A0A412Q8K3"/>
<evidence type="ECO:0000313" key="1">
    <source>
        <dbReference type="EMBL" id="RGT86415.1"/>
    </source>
</evidence>
<evidence type="ECO:0008006" key="3">
    <source>
        <dbReference type="Google" id="ProtNLM"/>
    </source>
</evidence>
<name>A0A412Q8K3_PHOVU</name>